<dbReference type="AlphaFoldDB" id="A0A7S3HX17"/>
<reference evidence="2" key="1">
    <citation type="submission" date="2021-01" db="EMBL/GenBank/DDBJ databases">
        <authorList>
            <person name="Corre E."/>
            <person name="Pelletier E."/>
            <person name="Niang G."/>
            <person name="Scheremetjew M."/>
            <person name="Finn R."/>
            <person name="Kale V."/>
            <person name="Holt S."/>
            <person name="Cochrane G."/>
            <person name="Meng A."/>
            <person name="Brown T."/>
            <person name="Cohen L."/>
        </authorList>
    </citation>
    <scope>NUCLEOTIDE SEQUENCE</scope>
    <source>
        <strain evidence="2">Fehren 1</strain>
    </source>
</reference>
<keyword evidence="1" id="KW-0472">Membrane</keyword>
<gene>
    <name evidence="2" type="ORF">FEHR0123_LOCUS2655</name>
</gene>
<organism evidence="2">
    <name type="scientific">Favella ehrenbergii</name>
    <dbReference type="NCBI Taxonomy" id="182087"/>
    <lineage>
        <taxon>Eukaryota</taxon>
        <taxon>Sar</taxon>
        <taxon>Alveolata</taxon>
        <taxon>Ciliophora</taxon>
        <taxon>Intramacronucleata</taxon>
        <taxon>Spirotrichea</taxon>
        <taxon>Choreotrichia</taxon>
        <taxon>Tintinnida</taxon>
        <taxon>Xystonellidae</taxon>
        <taxon>Favella</taxon>
    </lineage>
</organism>
<keyword evidence="1" id="KW-0812">Transmembrane</keyword>
<feature type="transmembrane region" description="Helical" evidence="1">
    <location>
        <begin position="95"/>
        <end position="116"/>
    </location>
</feature>
<feature type="transmembrane region" description="Helical" evidence="1">
    <location>
        <begin position="57"/>
        <end position="75"/>
    </location>
</feature>
<proteinExistence type="predicted"/>
<evidence type="ECO:0000313" key="2">
    <source>
        <dbReference type="EMBL" id="CAE0307748.1"/>
    </source>
</evidence>
<dbReference type="EMBL" id="HBIE01008286">
    <property type="protein sequence ID" value="CAE0307748.1"/>
    <property type="molecule type" value="Transcribed_RNA"/>
</dbReference>
<name>A0A7S3HX17_9SPIT</name>
<keyword evidence="1" id="KW-1133">Transmembrane helix</keyword>
<accession>A0A7S3HX17</accession>
<evidence type="ECO:0000256" key="1">
    <source>
        <dbReference type="SAM" id="Phobius"/>
    </source>
</evidence>
<sequence>MLFAMHIFVNVVQLQGWAEGNLMLLAGTAWYVFISIWDVGLILNLRFFREIASWKRTIPWLMTFLFACYFYVGVFAEIQKIMQGETWKDSTQEIYFAYILWLNTPTAIISTIYLIMLPFKTHDLSITHDDD</sequence>
<feature type="transmembrane region" description="Helical" evidence="1">
    <location>
        <begin position="24"/>
        <end position="45"/>
    </location>
</feature>
<protein>
    <submittedName>
        <fullName evidence="2">Uncharacterized protein</fullName>
    </submittedName>
</protein>